<dbReference type="Pfam" id="PF13731">
    <property type="entry name" value="WxL"/>
    <property type="match status" value="1"/>
</dbReference>
<feature type="signal peptide" evidence="2">
    <location>
        <begin position="1"/>
        <end position="24"/>
    </location>
</feature>
<dbReference type="InterPro" id="IPR027994">
    <property type="entry name" value="WxL_dom"/>
</dbReference>
<name>A0ABU3F1H5_9ENTE</name>
<dbReference type="Proteomes" id="UP001252875">
    <property type="component" value="Unassembled WGS sequence"/>
</dbReference>
<sequence length="254" mass="26453">MKKTVLFTIPLLSLGLIGSSAVHAATDGSNPDPANRETPVTATLTIEGTNPMPPDPDTNGPKPTDPNTPNPSPKGPFGISYVPIEFSTEATSLNDSGEQTIDFKPNKDGDSFHVGVKDKTRDKKGWNLTASLNWDTAPIGSSIKFNNQTGSTPDAEPIKNNVGNDSAAKLESLTVQNGAGQISSGATDGVISISTDGTASNIMSAKTLTSATASYHGVYDYKIGKASLFIPETSKVKAGTYTGGKVDWNLALVP</sequence>
<accession>A0ABU3F1H5</accession>
<keyword evidence="5" id="KW-1185">Reference proteome</keyword>
<evidence type="ECO:0000256" key="1">
    <source>
        <dbReference type="SAM" id="MobiDB-lite"/>
    </source>
</evidence>
<evidence type="ECO:0000313" key="5">
    <source>
        <dbReference type="Proteomes" id="UP001252875"/>
    </source>
</evidence>
<feature type="region of interest" description="Disordered" evidence="1">
    <location>
        <begin position="45"/>
        <end position="80"/>
    </location>
</feature>
<feature type="compositionally biased region" description="Pro residues" evidence="1">
    <location>
        <begin position="63"/>
        <end position="74"/>
    </location>
</feature>
<organism evidence="4 5">
    <name type="scientific">Enterococcus hulanensis</name>
    <dbReference type="NCBI Taxonomy" id="2559929"/>
    <lineage>
        <taxon>Bacteria</taxon>
        <taxon>Bacillati</taxon>
        <taxon>Bacillota</taxon>
        <taxon>Bacilli</taxon>
        <taxon>Lactobacillales</taxon>
        <taxon>Enterococcaceae</taxon>
        <taxon>Enterococcus</taxon>
    </lineage>
</organism>
<reference evidence="4 5" key="1">
    <citation type="submission" date="2023-03" db="EMBL/GenBank/DDBJ databases">
        <authorList>
            <person name="Shen W."/>
            <person name="Cai J."/>
        </authorList>
    </citation>
    <scope>NUCLEOTIDE SEQUENCE [LARGE SCALE GENOMIC DNA]</scope>
    <source>
        <strain evidence="4 5">D6-4</strain>
    </source>
</reference>
<evidence type="ECO:0000313" key="4">
    <source>
        <dbReference type="EMBL" id="MDT2600972.1"/>
    </source>
</evidence>
<feature type="domain" description="WxL" evidence="3">
    <location>
        <begin position="38"/>
        <end position="254"/>
    </location>
</feature>
<proteinExistence type="predicted"/>
<dbReference type="RefSeq" id="WP_311822939.1">
    <property type="nucleotide sequence ID" value="NZ_JARPYF010000008.1"/>
</dbReference>
<gene>
    <name evidence="4" type="ORF">P7D85_14390</name>
</gene>
<dbReference type="EMBL" id="JARPYI010000008">
    <property type="protein sequence ID" value="MDT2600972.1"/>
    <property type="molecule type" value="Genomic_DNA"/>
</dbReference>
<keyword evidence="2" id="KW-0732">Signal</keyword>
<evidence type="ECO:0000256" key="2">
    <source>
        <dbReference type="SAM" id="SignalP"/>
    </source>
</evidence>
<feature type="chain" id="PRO_5045135577" evidence="2">
    <location>
        <begin position="25"/>
        <end position="254"/>
    </location>
</feature>
<evidence type="ECO:0000259" key="3">
    <source>
        <dbReference type="Pfam" id="PF13731"/>
    </source>
</evidence>
<comment type="caution">
    <text evidence="4">The sequence shown here is derived from an EMBL/GenBank/DDBJ whole genome shotgun (WGS) entry which is preliminary data.</text>
</comment>
<protein>
    <submittedName>
        <fullName evidence="4">WxL domain-containing protein</fullName>
    </submittedName>
</protein>